<dbReference type="InterPro" id="IPR053002">
    <property type="entry name" value="Metalloproteinase_M10B"/>
</dbReference>
<comment type="caution">
    <text evidence="2">The sequence shown here is derived from an EMBL/GenBank/DDBJ whole genome shotgun (WGS) entry which is preliminary data.</text>
</comment>
<name>A0ABQ0GCN4_9PEZI</name>
<keyword evidence="3" id="KW-1185">Reference proteome</keyword>
<protein>
    <recommendedName>
        <fullName evidence="4">Zinc metalloproteinase</fullName>
    </recommendedName>
</protein>
<dbReference type="PANTHER" id="PTHR21054">
    <property type="entry name" value="ZINC METALLOPROTEINASE-RELATED"/>
    <property type="match status" value="1"/>
</dbReference>
<accession>A0ABQ0GCN4</accession>
<dbReference type="Pfam" id="PF12044">
    <property type="entry name" value="Metallopep"/>
    <property type="match status" value="1"/>
</dbReference>
<evidence type="ECO:0000313" key="3">
    <source>
        <dbReference type="Proteomes" id="UP001628179"/>
    </source>
</evidence>
<dbReference type="InterPro" id="IPR021917">
    <property type="entry name" value="Unchr_Zn-peptidase-like"/>
</dbReference>
<sequence length="770" mass="85359">MWELDNFTLEERTVHQRCVLLSGKCDSESALEMKDAYIEIGVQDEIDQPLFPRQRWPMCHGFFKALVLLSPGLNRIAISCDLEDSPIELRFRYTPLLQKPPLHLAIMVAKDSPLMMDCPPAKFGGISSTHCSLDAAIAKFRMAAYMWQALTAEDMRAKGLGLRSFRLEEEWSVDTLSSGSLHSQTMGSVPKVHLVRTDKTVAELRDADLAQQNPCARRKDDLHSIFTKALQAYGAPFVSHAKPVVAGLILDSHYDISSSIILAHAALGCHNPNGLSLGMFGSHLTYAWPRFLEEVPDCLLDTTLTGDTVGNDNGECGSMWEACAVGQGAFLHEVGHAFSAPHTSGIMARGYSPDWPKAFLACTAPTTCPKTPGMQPVTPTTPHDCRWDLGDALRFRNLRHFWVECDRELPRDVPTVNAEETDGADDMYIETQCAAGIAMVVFTSDTPNQKADRTTFIDDPPRSLRYFRSELAEKFDAGRNLSLEIVGFNGKQVTIKSVWRFLASRSSVRVPGTDIRLLKECVGGSADVSWAVMLKKRNRDGVLVDATMIDLRVGCALDGVVVYYGDGEKIPCGPRGPNGNDPPMGGHQSRKLRLPKGVDVEKVAVTHGNGGWDLMGLRMWLSNGKAMGALNCRCGEVETLMPLPNQKIIGFYGSSSRHGMCSSFGIITAPRDIELPDSLYDMDELQNKPEDSHRGKRQRVEFDREDEDSDVGFDYDPYSGSEDTDHGYDDGSDEEVERIYRSRDTDAWTPLKSGFLGQYLGYYSSWKKGR</sequence>
<organism evidence="2 3">
    <name type="scientific">Madurella fahalii</name>
    <dbReference type="NCBI Taxonomy" id="1157608"/>
    <lineage>
        <taxon>Eukaryota</taxon>
        <taxon>Fungi</taxon>
        <taxon>Dikarya</taxon>
        <taxon>Ascomycota</taxon>
        <taxon>Pezizomycotina</taxon>
        <taxon>Sordariomycetes</taxon>
        <taxon>Sordariomycetidae</taxon>
        <taxon>Sordariales</taxon>
        <taxon>Sordariales incertae sedis</taxon>
        <taxon>Madurella</taxon>
    </lineage>
</organism>
<reference evidence="2 3" key="1">
    <citation type="submission" date="2024-09" db="EMBL/GenBank/DDBJ databases">
        <title>Itraconazole resistance in Madurella fahalii resulting from another homologue of gene encoding cytochrome P450 14-alpha sterol demethylase (CYP51).</title>
        <authorList>
            <person name="Yoshioka I."/>
            <person name="Fahal A.H."/>
            <person name="Kaneko S."/>
            <person name="Yaguchi T."/>
        </authorList>
    </citation>
    <scope>NUCLEOTIDE SEQUENCE [LARGE SCALE GENOMIC DNA]</scope>
    <source>
        <strain evidence="2 3">IFM 68171</strain>
    </source>
</reference>
<dbReference type="Proteomes" id="UP001628179">
    <property type="component" value="Unassembled WGS sequence"/>
</dbReference>
<dbReference type="PANTHER" id="PTHR21054:SF2">
    <property type="entry name" value="MIP04191P"/>
    <property type="match status" value="1"/>
</dbReference>
<dbReference type="RefSeq" id="XP_070917259.1">
    <property type="nucleotide sequence ID" value="XM_071061158.1"/>
</dbReference>
<feature type="compositionally biased region" description="Basic and acidic residues" evidence="1">
    <location>
        <begin position="685"/>
        <end position="702"/>
    </location>
</feature>
<evidence type="ECO:0000313" key="2">
    <source>
        <dbReference type="EMBL" id="GAB1315528.1"/>
    </source>
</evidence>
<dbReference type="GeneID" id="98176481"/>
<feature type="compositionally biased region" description="Acidic residues" evidence="1">
    <location>
        <begin position="703"/>
        <end position="713"/>
    </location>
</feature>
<dbReference type="EMBL" id="BAAFSV010000003">
    <property type="protein sequence ID" value="GAB1315528.1"/>
    <property type="molecule type" value="Genomic_DNA"/>
</dbReference>
<evidence type="ECO:0008006" key="4">
    <source>
        <dbReference type="Google" id="ProtNLM"/>
    </source>
</evidence>
<evidence type="ECO:0000256" key="1">
    <source>
        <dbReference type="SAM" id="MobiDB-lite"/>
    </source>
</evidence>
<feature type="region of interest" description="Disordered" evidence="1">
    <location>
        <begin position="684"/>
        <end position="736"/>
    </location>
</feature>
<gene>
    <name evidence="2" type="ORF">MFIFM68171_05738</name>
</gene>
<proteinExistence type="predicted"/>